<protein>
    <submittedName>
        <fullName evidence="2">Uncharacterized protein</fullName>
    </submittedName>
</protein>
<gene>
    <name evidence="2" type="ORF">PPL_07891</name>
</gene>
<organism evidence="2 3">
    <name type="scientific">Heterostelium pallidum (strain ATCC 26659 / Pp 5 / PN500)</name>
    <name type="common">Cellular slime mold</name>
    <name type="synonym">Polysphondylium pallidum</name>
    <dbReference type="NCBI Taxonomy" id="670386"/>
    <lineage>
        <taxon>Eukaryota</taxon>
        <taxon>Amoebozoa</taxon>
        <taxon>Evosea</taxon>
        <taxon>Eumycetozoa</taxon>
        <taxon>Dictyostelia</taxon>
        <taxon>Acytosteliales</taxon>
        <taxon>Acytosteliaceae</taxon>
        <taxon>Heterostelium</taxon>
    </lineage>
</organism>
<evidence type="ECO:0000256" key="1">
    <source>
        <dbReference type="SAM" id="MobiDB-lite"/>
    </source>
</evidence>
<feature type="region of interest" description="Disordered" evidence="1">
    <location>
        <begin position="260"/>
        <end position="280"/>
    </location>
</feature>
<proteinExistence type="predicted"/>
<sequence>MNDLDNLSFDLDDNQQPRHRVGEDLCSDSTQINLVDPKVLHEFIDVLLDCKSKSYMLSENYVENLMKWSGYIENSGGEEALTYNQYYCSTLNDMIETESKKRGMLSPVQLEVSDLFSIDNVLFRIWLDNNMIDEYRLSLFLTYMIKNKKYINDNSINKLMSMTNLNNYKKILLDSYKKMAITTEEYDSSSYYTIDILGDSYHCERKACARLILSKLNKEPYNNSVKQIELLSELLKKESNYNLYLWILYIVITTSSSSSSSNQQQQQKNNKQQQQQPQQSVNSKMLIDLLKKDNKVRAQFNLACNDDLLKSLIAIDKTFFEFHQQTLFTVFDHYCFKVATPNTERVNLLINKFKSIHTLSKVNQEIGNQITSKLQPVHTKSKTTKLLNPDLFNSIYTMYFNK</sequence>
<keyword evidence="3" id="KW-1185">Reference proteome</keyword>
<evidence type="ECO:0000313" key="3">
    <source>
        <dbReference type="Proteomes" id="UP000001396"/>
    </source>
</evidence>
<dbReference type="RefSeq" id="XP_020431594.1">
    <property type="nucleotide sequence ID" value="XM_020578725.1"/>
</dbReference>
<dbReference type="EMBL" id="ADBJ01000035">
    <property type="protein sequence ID" value="EFA79473.1"/>
    <property type="molecule type" value="Genomic_DNA"/>
</dbReference>
<comment type="caution">
    <text evidence="2">The sequence shown here is derived from an EMBL/GenBank/DDBJ whole genome shotgun (WGS) entry which is preliminary data.</text>
</comment>
<dbReference type="GeneID" id="31363372"/>
<name>D3BH89_HETP5</name>
<dbReference type="Proteomes" id="UP000001396">
    <property type="component" value="Unassembled WGS sequence"/>
</dbReference>
<dbReference type="OMA" id="MNESIFI"/>
<reference evidence="2 3" key="1">
    <citation type="journal article" date="2011" name="Genome Res.">
        <title>Phylogeny-wide analysis of social amoeba genomes highlights ancient origins for complex intercellular communication.</title>
        <authorList>
            <person name="Heidel A.J."/>
            <person name="Lawal H.M."/>
            <person name="Felder M."/>
            <person name="Schilde C."/>
            <person name="Helps N.R."/>
            <person name="Tunggal B."/>
            <person name="Rivero F."/>
            <person name="John U."/>
            <person name="Schleicher M."/>
            <person name="Eichinger L."/>
            <person name="Platzer M."/>
            <person name="Noegel A.A."/>
            <person name="Schaap P."/>
            <person name="Gloeckner G."/>
        </authorList>
    </citation>
    <scope>NUCLEOTIDE SEQUENCE [LARGE SCALE GENOMIC DNA]</scope>
    <source>
        <strain evidence="3">ATCC 26659 / Pp 5 / PN500</strain>
    </source>
</reference>
<dbReference type="AlphaFoldDB" id="D3BH89"/>
<dbReference type="InParanoid" id="D3BH89"/>
<accession>D3BH89</accession>
<dbReference type="FunCoup" id="D3BH89">
    <property type="interactions" value="805"/>
</dbReference>
<evidence type="ECO:0000313" key="2">
    <source>
        <dbReference type="EMBL" id="EFA79473.1"/>
    </source>
</evidence>